<feature type="domain" description="C2H2-type" evidence="2">
    <location>
        <begin position="132"/>
        <end position="156"/>
    </location>
</feature>
<accession>A0A9Q3EAF3</accession>
<evidence type="ECO:0000259" key="2">
    <source>
        <dbReference type="PROSITE" id="PS00028"/>
    </source>
</evidence>
<dbReference type="PROSITE" id="PS00028">
    <property type="entry name" value="ZINC_FINGER_C2H2_1"/>
    <property type="match status" value="2"/>
</dbReference>
<gene>
    <name evidence="3" type="ORF">O181_057424</name>
</gene>
<name>A0A9Q3EAF3_9BASI</name>
<dbReference type="OrthoDB" id="2505852at2759"/>
<feature type="compositionally biased region" description="Polar residues" evidence="1">
    <location>
        <begin position="223"/>
        <end position="232"/>
    </location>
</feature>
<dbReference type="InterPro" id="IPR039258">
    <property type="entry name" value="ZNF511"/>
</dbReference>
<proteinExistence type="predicted"/>
<dbReference type="AlphaFoldDB" id="A0A9Q3EAF3"/>
<sequence>MGLSPNEAVLNDSLRNLKRRRSVDSFFAPKPSPASSHVFSVVKSLKQSSKSSTIAYCCRLPPTCDPPMNRVSRFTNLIELESHHRSHHAFVCSQNNCSKIFPSERFLELHLCECHDPISDIKRERNQKTFACFEPYCERLFRTPKSRRLHLIDHHHYPPTFFFSLPNQGLNQLYQKYGPGVSLVRPSWKSREQADLISSASPSGPTSSDHPPALGNSPAIDDQSISNNTPYRTTYVTHNFPEQVDVLVQDLQQVSLIPRQIRFGHKNQPKAFQR</sequence>
<feature type="region of interest" description="Disordered" evidence="1">
    <location>
        <begin position="194"/>
        <end position="232"/>
    </location>
</feature>
<dbReference type="PANTHER" id="PTHR21354:SF0">
    <property type="entry name" value="ZINC FINGER PROTEIN 511"/>
    <property type="match status" value="1"/>
</dbReference>
<dbReference type="Proteomes" id="UP000765509">
    <property type="component" value="Unassembled WGS sequence"/>
</dbReference>
<evidence type="ECO:0000313" key="3">
    <source>
        <dbReference type="EMBL" id="MBW0517709.1"/>
    </source>
</evidence>
<keyword evidence="4" id="KW-1185">Reference proteome</keyword>
<dbReference type="EMBL" id="AVOT02026126">
    <property type="protein sequence ID" value="MBW0517709.1"/>
    <property type="molecule type" value="Genomic_DNA"/>
</dbReference>
<feature type="compositionally biased region" description="Low complexity" evidence="1">
    <location>
        <begin position="198"/>
        <end position="208"/>
    </location>
</feature>
<organism evidence="3 4">
    <name type="scientific">Austropuccinia psidii MF-1</name>
    <dbReference type="NCBI Taxonomy" id="1389203"/>
    <lineage>
        <taxon>Eukaryota</taxon>
        <taxon>Fungi</taxon>
        <taxon>Dikarya</taxon>
        <taxon>Basidiomycota</taxon>
        <taxon>Pucciniomycotina</taxon>
        <taxon>Pucciniomycetes</taxon>
        <taxon>Pucciniales</taxon>
        <taxon>Sphaerophragmiaceae</taxon>
        <taxon>Austropuccinia</taxon>
    </lineage>
</organism>
<dbReference type="PANTHER" id="PTHR21354">
    <property type="entry name" value="ZINC FINGER PROTEIN 511"/>
    <property type="match status" value="1"/>
</dbReference>
<reference evidence="3" key="1">
    <citation type="submission" date="2021-03" db="EMBL/GenBank/DDBJ databases">
        <title>Draft genome sequence of rust myrtle Austropuccinia psidii MF-1, a brazilian biotype.</title>
        <authorList>
            <person name="Quecine M.C."/>
            <person name="Pachon D.M.R."/>
            <person name="Bonatelli M.L."/>
            <person name="Correr F.H."/>
            <person name="Franceschini L.M."/>
            <person name="Leite T.F."/>
            <person name="Margarido G.R.A."/>
            <person name="Almeida C.A."/>
            <person name="Ferrarezi J.A."/>
            <person name="Labate C.A."/>
        </authorList>
    </citation>
    <scope>NUCLEOTIDE SEQUENCE</scope>
    <source>
        <strain evidence="3">MF-1</strain>
    </source>
</reference>
<protein>
    <recommendedName>
        <fullName evidence="2">C2H2-type domain-containing protein</fullName>
    </recommendedName>
</protein>
<evidence type="ECO:0000256" key="1">
    <source>
        <dbReference type="SAM" id="MobiDB-lite"/>
    </source>
</evidence>
<dbReference type="SMART" id="SM00355">
    <property type="entry name" value="ZnF_C2H2"/>
    <property type="match status" value="3"/>
</dbReference>
<comment type="caution">
    <text evidence="3">The sequence shown here is derived from an EMBL/GenBank/DDBJ whole genome shotgun (WGS) entry which is preliminary data.</text>
</comment>
<feature type="domain" description="C2H2-type" evidence="2">
    <location>
        <begin position="92"/>
        <end position="115"/>
    </location>
</feature>
<evidence type="ECO:0000313" key="4">
    <source>
        <dbReference type="Proteomes" id="UP000765509"/>
    </source>
</evidence>
<dbReference type="InterPro" id="IPR013087">
    <property type="entry name" value="Znf_C2H2_type"/>
</dbReference>